<gene>
    <name evidence="1" type="ORF">CPAR01_05942</name>
</gene>
<dbReference type="EMBL" id="MOPA01000004">
    <property type="protein sequence ID" value="KAK1542555.1"/>
    <property type="molecule type" value="Genomic_DNA"/>
</dbReference>
<accession>A0ABQ9STB8</accession>
<evidence type="ECO:0000313" key="2">
    <source>
        <dbReference type="Proteomes" id="UP001241169"/>
    </source>
</evidence>
<comment type="caution">
    <text evidence="1">The sequence shown here is derived from an EMBL/GenBank/DDBJ whole genome shotgun (WGS) entry which is preliminary data.</text>
</comment>
<reference evidence="1 2" key="1">
    <citation type="submission" date="2016-10" db="EMBL/GenBank/DDBJ databases">
        <title>The genome sequence of Colletotrichum fioriniae PJ7.</title>
        <authorList>
            <person name="Baroncelli R."/>
        </authorList>
    </citation>
    <scope>NUCLEOTIDE SEQUENCE [LARGE SCALE GENOMIC DNA]</scope>
    <source>
        <strain evidence="1 2">IMI 384185</strain>
    </source>
</reference>
<evidence type="ECO:0000313" key="1">
    <source>
        <dbReference type="EMBL" id="KAK1542555.1"/>
    </source>
</evidence>
<protein>
    <submittedName>
        <fullName evidence="1">Uncharacterized protein</fullName>
    </submittedName>
</protein>
<dbReference type="GeneID" id="85374116"/>
<sequence>MVWTAACDFPRTPSLLPPQPLASSCLSVSSRSIRLPAISKLLFSFSFLQTTFSCHRHILFFWIPPWPSA</sequence>
<name>A0ABQ9STB8_9PEZI</name>
<keyword evidence="2" id="KW-1185">Reference proteome</keyword>
<dbReference type="RefSeq" id="XP_060351683.1">
    <property type="nucleotide sequence ID" value="XM_060490217.1"/>
</dbReference>
<dbReference type="Proteomes" id="UP001241169">
    <property type="component" value="Unassembled WGS sequence"/>
</dbReference>
<proteinExistence type="predicted"/>
<organism evidence="1 2">
    <name type="scientific">Colletotrichum paranaense</name>
    <dbReference type="NCBI Taxonomy" id="1914294"/>
    <lineage>
        <taxon>Eukaryota</taxon>
        <taxon>Fungi</taxon>
        <taxon>Dikarya</taxon>
        <taxon>Ascomycota</taxon>
        <taxon>Pezizomycotina</taxon>
        <taxon>Sordariomycetes</taxon>
        <taxon>Hypocreomycetidae</taxon>
        <taxon>Glomerellales</taxon>
        <taxon>Glomerellaceae</taxon>
        <taxon>Colletotrichum</taxon>
        <taxon>Colletotrichum acutatum species complex</taxon>
    </lineage>
</organism>